<reference evidence="2" key="1">
    <citation type="submission" date="2022-07" db="EMBL/GenBank/DDBJ databases">
        <title>Phylogenomic reconstructions and comparative analyses of Kickxellomycotina fungi.</title>
        <authorList>
            <person name="Reynolds N.K."/>
            <person name="Stajich J.E."/>
            <person name="Barry K."/>
            <person name="Grigoriev I.V."/>
            <person name="Crous P."/>
            <person name="Smith M.E."/>
        </authorList>
    </citation>
    <scope>NUCLEOTIDE SEQUENCE</scope>
    <source>
        <strain evidence="2">NRRL 1565</strain>
    </source>
</reference>
<organism evidence="2 3">
    <name type="scientific">Coemansia guatemalensis</name>
    <dbReference type="NCBI Taxonomy" id="2761395"/>
    <lineage>
        <taxon>Eukaryota</taxon>
        <taxon>Fungi</taxon>
        <taxon>Fungi incertae sedis</taxon>
        <taxon>Zoopagomycota</taxon>
        <taxon>Kickxellomycotina</taxon>
        <taxon>Kickxellomycetes</taxon>
        <taxon>Kickxellales</taxon>
        <taxon>Kickxellaceae</taxon>
        <taxon>Coemansia</taxon>
    </lineage>
</organism>
<dbReference type="AlphaFoldDB" id="A0A9W8LUM0"/>
<keyword evidence="3" id="KW-1185">Reference proteome</keyword>
<feature type="compositionally biased region" description="Polar residues" evidence="1">
    <location>
        <begin position="188"/>
        <end position="224"/>
    </location>
</feature>
<comment type="caution">
    <text evidence="2">The sequence shown here is derived from an EMBL/GenBank/DDBJ whole genome shotgun (WGS) entry which is preliminary data.</text>
</comment>
<sequence>MSSAPGVAAVAALTAALTELETQQRGLIMRLRHIYTQLSSEDNSTPEDELLPTLTYYINQASYIQRRMVLIHGRVGDLKRRSERLKEHRAKQSKEVAEWIQQERARVVPAASVTSSAVAASEPAELETMEQFPTAAVAVPLRSRMTDDTSPPQQQLARSMPISPLLSGKDLHRPQSVLSSPSPLRVSTNAASIQALTSTGAERTTGGQHLYTTQNAGSPATSIGSRAGTPLPAPNSPALSTTSTLDSPLVAHRPTTPIAMVKRKGKRRVRVPKIE</sequence>
<evidence type="ECO:0000256" key="1">
    <source>
        <dbReference type="SAM" id="MobiDB-lite"/>
    </source>
</evidence>
<feature type="region of interest" description="Disordered" evidence="1">
    <location>
        <begin position="164"/>
        <end position="254"/>
    </location>
</feature>
<feature type="compositionally biased region" description="Polar residues" evidence="1">
    <location>
        <begin position="237"/>
        <end position="246"/>
    </location>
</feature>
<dbReference type="OrthoDB" id="5577936at2759"/>
<dbReference type="Proteomes" id="UP001140094">
    <property type="component" value="Unassembled WGS sequence"/>
</dbReference>
<evidence type="ECO:0000313" key="3">
    <source>
        <dbReference type="Proteomes" id="UP001140094"/>
    </source>
</evidence>
<name>A0A9W8LUM0_9FUNG</name>
<feature type="compositionally biased region" description="Low complexity" evidence="1">
    <location>
        <begin position="174"/>
        <end position="187"/>
    </location>
</feature>
<evidence type="ECO:0000313" key="2">
    <source>
        <dbReference type="EMBL" id="KAJ2804476.1"/>
    </source>
</evidence>
<proteinExistence type="predicted"/>
<dbReference type="EMBL" id="JANBUO010000397">
    <property type="protein sequence ID" value="KAJ2804476.1"/>
    <property type="molecule type" value="Genomic_DNA"/>
</dbReference>
<accession>A0A9W8LUM0</accession>
<gene>
    <name evidence="2" type="ORF">H4R20_002492</name>
</gene>
<protein>
    <submittedName>
        <fullName evidence="2">Uncharacterized protein</fullName>
    </submittedName>
</protein>